<feature type="domain" description="PAS" evidence="9">
    <location>
        <begin position="290"/>
        <end position="337"/>
    </location>
</feature>
<dbReference type="SMART" id="SM00353">
    <property type="entry name" value="HLH"/>
    <property type="match status" value="1"/>
</dbReference>
<dbReference type="Gene3D" id="3.30.450.20">
    <property type="entry name" value="PAS domain"/>
    <property type="match status" value="2"/>
</dbReference>
<feature type="region of interest" description="Disordered" evidence="8">
    <location>
        <begin position="460"/>
        <end position="481"/>
    </location>
</feature>
<evidence type="ECO:0000256" key="1">
    <source>
        <dbReference type="ARBA" id="ARBA00022737"/>
    </source>
</evidence>
<keyword evidence="2" id="KW-0805">Transcription regulation</keyword>
<feature type="region of interest" description="Disordered" evidence="8">
    <location>
        <begin position="58"/>
        <end position="81"/>
    </location>
</feature>
<dbReference type="Pfam" id="PF14598">
    <property type="entry name" value="PAS_11"/>
    <property type="match status" value="1"/>
</dbReference>
<dbReference type="Gene3D" id="4.10.280.10">
    <property type="entry name" value="Helix-loop-helix DNA-binding domain"/>
    <property type="match status" value="1"/>
</dbReference>
<dbReference type="PANTHER" id="PTHR46055">
    <property type="entry name" value="CIRCADIAN LOCOMOTER OUTPUT CYCLES PROTEIN KAPUT"/>
    <property type="match status" value="1"/>
</dbReference>
<dbReference type="SUPFAM" id="SSF55785">
    <property type="entry name" value="PYP-like sensor domain (PAS domain)"/>
    <property type="match status" value="1"/>
</dbReference>
<dbReference type="InterPro" id="IPR036638">
    <property type="entry name" value="HLH_DNA-bd_sf"/>
</dbReference>
<accession>A0A7R9PZC7</accession>
<dbReference type="Proteomes" id="UP000759131">
    <property type="component" value="Unassembled WGS sequence"/>
</dbReference>
<reference evidence="11" key="1">
    <citation type="submission" date="2020-11" db="EMBL/GenBank/DDBJ databases">
        <authorList>
            <person name="Tran Van P."/>
        </authorList>
    </citation>
    <scope>NUCLEOTIDE SEQUENCE</scope>
</reference>
<evidence type="ECO:0000259" key="9">
    <source>
        <dbReference type="PROSITE" id="PS50112"/>
    </source>
</evidence>
<keyword evidence="1" id="KW-0677">Repeat</keyword>
<dbReference type="PROSITE" id="PS50112">
    <property type="entry name" value="PAS"/>
    <property type="match status" value="1"/>
</dbReference>
<keyword evidence="4" id="KW-0238">DNA-binding</keyword>
<dbReference type="InterPro" id="IPR011598">
    <property type="entry name" value="bHLH_dom"/>
</dbReference>
<dbReference type="AlphaFoldDB" id="A0A7R9PZC7"/>
<dbReference type="PRINTS" id="PR00785">
    <property type="entry name" value="NCTRNSLOCATR"/>
</dbReference>
<evidence type="ECO:0000256" key="6">
    <source>
        <dbReference type="ARBA" id="ARBA00023242"/>
    </source>
</evidence>
<feature type="compositionally biased region" description="Polar residues" evidence="8">
    <location>
        <begin position="467"/>
        <end position="481"/>
    </location>
</feature>
<evidence type="ECO:0000256" key="4">
    <source>
        <dbReference type="ARBA" id="ARBA00023125"/>
    </source>
</evidence>
<keyword evidence="12" id="KW-1185">Reference proteome</keyword>
<sequence>MSDSFEMNSEEFESDEKEENKRKNRNLREKNRRDLFNLLINELCSIINYNPMPANPMDNNATAAGGSHADNGSAGNKHKTDKSSILRASITFLETYSEALNVKSDDNQKKRTESCEQNVSTDGQTPAAQTVSIFSWKPSFMANDEFIHLMLELHKTVTTDDGSDETHRLSIYDLIHEEEKMFVENFLTSKPSQYSFGQTFASILVHFKDYDFNRELKENYHVVRLIGSFTDINGLNAVSTTTQAVAEGNSRSCFVGIGRLQTPKFLREIQFKTTDGQNREFISRNSLEWKFLYLDRRAPPIIGYLPFEILGTSGYDYYHWDDLDAVVADHEQLMRTGEVTSGVYRFLTKSHEWIWLRTSYYIAYHHWDSKPEYIVCTHTVVNEQQVSAEKSNKVNDRLNGKSQENIAVVKNNDNNDDNCHLGQQLFQSTTTPMNWTRYCYTDGQKTDYPDISPSLITSMDENKTSGEESAQTTAKNMNQSQTKSSIVLEFLRQKHELLEHQIRQQQEELRRVTEQLDLIQTVADQ</sequence>
<dbReference type="GO" id="GO:0032922">
    <property type="term" value="P:circadian regulation of gene expression"/>
    <property type="evidence" value="ECO:0007669"/>
    <property type="project" value="InterPro"/>
</dbReference>
<dbReference type="InterPro" id="IPR001067">
    <property type="entry name" value="Nuc_translocat"/>
</dbReference>
<evidence type="ECO:0000256" key="7">
    <source>
        <dbReference type="SAM" id="Coils"/>
    </source>
</evidence>
<dbReference type="GO" id="GO:0046983">
    <property type="term" value="F:protein dimerization activity"/>
    <property type="evidence" value="ECO:0007669"/>
    <property type="project" value="InterPro"/>
</dbReference>
<proteinExistence type="predicted"/>
<evidence type="ECO:0000256" key="8">
    <source>
        <dbReference type="SAM" id="MobiDB-lite"/>
    </source>
</evidence>
<dbReference type="SUPFAM" id="SSF47459">
    <property type="entry name" value="HLH, helix-loop-helix DNA-binding domain"/>
    <property type="match status" value="1"/>
</dbReference>
<organism evidence="11">
    <name type="scientific">Medioppia subpectinata</name>
    <dbReference type="NCBI Taxonomy" id="1979941"/>
    <lineage>
        <taxon>Eukaryota</taxon>
        <taxon>Metazoa</taxon>
        <taxon>Ecdysozoa</taxon>
        <taxon>Arthropoda</taxon>
        <taxon>Chelicerata</taxon>
        <taxon>Arachnida</taxon>
        <taxon>Acari</taxon>
        <taxon>Acariformes</taxon>
        <taxon>Sarcoptiformes</taxon>
        <taxon>Oribatida</taxon>
        <taxon>Brachypylina</taxon>
        <taxon>Oppioidea</taxon>
        <taxon>Oppiidae</taxon>
        <taxon>Medioppia</taxon>
    </lineage>
</organism>
<evidence type="ECO:0000259" key="10">
    <source>
        <dbReference type="PROSITE" id="PS50888"/>
    </source>
</evidence>
<dbReference type="PANTHER" id="PTHR46055:SF3">
    <property type="entry name" value="CIRCADIAN LOCOMOTER OUTPUT CYCLES PROTEIN KAPUT"/>
    <property type="match status" value="1"/>
</dbReference>
<dbReference type="InterPro" id="IPR000014">
    <property type="entry name" value="PAS"/>
</dbReference>
<dbReference type="EMBL" id="OC858361">
    <property type="protein sequence ID" value="CAD7626370.1"/>
    <property type="molecule type" value="Genomic_DNA"/>
</dbReference>
<evidence type="ECO:0000256" key="5">
    <source>
        <dbReference type="ARBA" id="ARBA00023163"/>
    </source>
</evidence>
<keyword evidence="5" id="KW-0804">Transcription</keyword>
<evidence type="ECO:0000313" key="12">
    <source>
        <dbReference type="Proteomes" id="UP000759131"/>
    </source>
</evidence>
<dbReference type="Pfam" id="PF00010">
    <property type="entry name" value="HLH"/>
    <property type="match status" value="1"/>
</dbReference>
<dbReference type="SMART" id="SM00086">
    <property type="entry name" value="PAC"/>
    <property type="match status" value="1"/>
</dbReference>
<dbReference type="GO" id="GO:0005737">
    <property type="term" value="C:cytoplasm"/>
    <property type="evidence" value="ECO:0007669"/>
    <property type="project" value="InterPro"/>
</dbReference>
<dbReference type="GO" id="GO:0000981">
    <property type="term" value="F:DNA-binding transcription factor activity, RNA polymerase II-specific"/>
    <property type="evidence" value="ECO:0007669"/>
    <property type="project" value="InterPro"/>
</dbReference>
<gene>
    <name evidence="11" type="ORF">OSB1V03_LOCUS6803</name>
</gene>
<feature type="domain" description="BHLH" evidence="10">
    <location>
        <begin position="20"/>
        <end position="96"/>
    </location>
</feature>
<dbReference type="InterPro" id="IPR001610">
    <property type="entry name" value="PAC"/>
</dbReference>
<protein>
    <submittedName>
        <fullName evidence="11">Uncharacterized protein</fullName>
    </submittedName>
</protein>
<feature type="coiled-coil region" evidence="7">
    <location>
        <begin position="488"/>
        <end position="522"/>
    </location>
</feature>
<evidence type="ECO:0000256" key="2">
    <source>
        <dbReference type="ARBA" id="ARBA00023015"/>
    </source>
</evidence>
<dbReference type="EMBL" id="CAJPIZ010003786">
    <property type="protein sequence ID" value="CAG2106800.1"/>
    <property type="molecule type" value="Genomic_DNA"/>
</dbReference>
<dbReference type="GO" id="GO:1990513">
    <property type="term" value="C:CLOCK-BMAL transcription complex"/>
    <property type="evidence" value="ECO:0007669"/>
    <property type="project" value="TreeGrafter"/>
</dbReference>
<evidence type="ECO:0000256" key="3">
    <source>
        <dbReference type="ARBA" id="ARBA00023108"/>
    </source>
</evidence>
<dbReference type="InterPro" id="IPR035965">
    <property type="entry name" value="PAS-like_dom_sf"/>
</dbReference>
<dbReference type="SMART" id="SM00091">
    <property type="entry name" value="PAS"/>
    <property type="match status" value="1"/>
</dbReference>
<dbReference type="GO" id="GO:0000978">
    <property type="term" value="F:RNA polymerase II cis-regulatory region sequence-specific DNA binding"/>
    <property type="evidence" value="ECO:0007669"/>
    <property type="project" value="TreeGrafter"/>
</dbReference>
<name>A0A7R9PZC7_9ACAR</name>
<keyword evidence="7" id="KW-0175">Coiled coil</keyword>
<feature type="region of interest" description="Disordered" evidence="8">
    <location>
        <begin position="1"/>
        <end position="25"/>
    </location>
</feature>
<feature type="compositionally biased region" description="Acidic residues" evidence="8">
    <location>
        <begin position="8"/>
        <end position="17"/>
    </location>
</feature>
<keyword evidence="6" id="KW-0539">Nucleus</keyword>
<dbReference type="PROSITE" id="PS50888">
    <property type="entry name" value="BHLH"/>
    <property type="match status" value="1"/>
</dbReference>
<keyword evidence="3" id="KW-0090">Biological rhythms</keyword>
<dbReference type="InterPro" id="IPR047230">
    <property type="entry name" value="CLOCK-like"/>
</dbReference>
<dbReference type="OrthoDB" id="411251at2759"/>
<dbReference type="CDD" id="cd00130">
    <property type="entry name" value="PAS"/>
    <property type="match status" value="1"/>
</dbReference>
<evidence type="ECO:0000313" key="11">
    <source>
        <dbReference type="EMBL" id="CAD7626370.1"/>
    </source>
</evidence>
<dbReference type="GO" id="GO:0045944">
    <property type="term" value="P:positive regulation of transcription by RNA polymerase II"/>
    <property type="evidence" value="ECO:0007669"/>
    <property type="project" value="UniProtKB-ARBA"/>
</dbReference>